<proteinExistence type="inferred from homology"/>
<comment type="similarity">
    <text evidence="2 13">Belongs to the mitochondrial carrier (TC 2.A.29) family.</text>
</comment>
<dbReference type="AlphaFoldDB" id="N6USR4"/>
<evidence type="ECO:0000313" key="17">
    <source>
        <dbReference type="EnsemblMetazoa" id="XP_019772927.1"/>
    </source>
</evidence>
<feature type="domain" description="EF-hand" evidence="14">
    <location>
        <begin position="121"/>
        <end position="156"/>
    </location>
</feature>
<evidence type="ECO:0000256" key="2">
    <source>
        <dbReference type="ARBA" id="ARBA00006375"/>
    </source>
</evidence>
<protein>
    <recommendedName>
        <fullName evidence="14">EF-hand domain-containing protein</fullName>
    </recommendedName>
</protein>
<dbReference type="FunFam" id="1.50.40.10:FF:000003">
    <property type="entry name" value="Putative calcium-binding mitochondrial carrier protein scamc-2"/>
    <property type="match status" value="1"/>
</dbReference>
<sequence>MPRSKDPTKVPPHYFHELPQEDEVRLEKLFIKLDKKGNGRIDVHDLSAALREHGVHQKYAERFLKNSKTTSGDLSLADFIYYVREHEKNLRLHFANLDKNRDGKIDTDELVRAFCDLGIPLDRREATKLLQRMDQDGSLNISYDEWRDFLLLAPSNNIQELINYWRHSTYIDIGEDMNIPDDFTPIEMQTGRWWRHLAAGGVAGAVSRTCTAPLDRLKVFLQVQPSKQRIFDCLQNMLREGGVTGLWRGNAMNVLKIAPETAIKFAAYEQVKRVIKGNSKEALSIYERFFAGAAAGGVSQTIIYPLEVLKTRLALRKTGQYSSIADAAYKIYVGEGVRAYYRGYIPNILGIIPYAGIDLAVYETLKKKYFKTHSSSEQPAFWMLLACGSASSTLGQMCSYPLALIRTRLQAQVIHPSMDPATATMSGVFKTILQKEGVFGLYRGITPNFIKAIPAVSISYVTYEYSSRILGIHMT</sequence>
<dbReference type="PROSITE" id="PS50222">
    <property type="entry name" value="EF_HAND_2"/>
    <property type="match status" value="3"/>
</dbReference>
<keyword evidence="4 12" id="KW-0812">Transmembrane</keyword>
<dbReference type="SMART" id="SM00054">
    <property type="entry name" value="EFh"/>
    <property type="match status" value="3"/>
</dbReference>
<dbReference type="HOGENOM" id="CLU_015166_2_0_1"/>
<dbReference type="CDD" id="cd00051">
    <property type="entry name" value="EFh"/>
    <property type="match status" value="1"/>
</dbReference>
<dbReference type="Proteomes" id="UP000019118">
    <property type="component" value="Unassembled WGS sequence"/>
</dbReference>
<evidence type="ECO:0000256" key="11">
    <source>
        <dbReference type="ARBA" id="ARBA00023136"/>
    </source>
</evidence>
<evidence type="ECO:0000256" key="7">
    <source>
        <dbReference type="ARBA" id="ARBA00022792"/>
    </source>
</evidence>
<feature type="repeat" description="Solcar" evidence="12">
    <location>
        <begin position="191"/>
        <end position="274"/>
    </location>
</feature>
<dbReference type="OrthoDB" id="270584at2759"/>
<dbReference type="SUPFAM" id="SSF103506">
    <property type="entry name" value="Mitochondrial carrier"/>
    <property type="match status" value="1"/>
</dbReference>
<dbReference type="PROSITE" id="PS00018">
    <property type="entry name" value="EF_HAND_1"/>
    <property type="match status" value="1"/>
</dbReference>
<evidence type="ECO:0000313" key="18">
    <source>
        <dbReference type="Proteomes" id="UP000019118"/>
    </source>
</evidence>
<evidence type="ECO:0000313" key="16">
    <source>
        <dbReference type="EMBL" id="ERL88684.1"/>
    </source>
</evidence>
<dbReference type="KEGG" id="dpa:109546412"/>
<evidence type="ECO:0000259" key="14">
    <source>
        <dbReference type="PROSITE" id="PS50222"/>
    </source>
</evidence>
<organism evidence="15">
    <name type="scientific">Dendroctonus ponderosae</name>
    <name type="common">Mountain pine beetle</name>
    <dbReference type="NCBI Taxonomy" id="77166"/>
    <lineage>
        <taxon>Eukaryota</taxon>
        <taxon>Metazoa</taxon>
        <taxon>Ecdysozoa</taxon>
        <taxon>Arthropoda</taxon>
        <taxon>Hexapoda</taxon>
        <taxon>Insecta</taxon>
        <taxon>Pterygota</taxon>
        <taxon>Neoptera</taxon>
        <taxon>Endopterygota</taxon>
        <taxon>Coleoptera</taxon>
        <taxon>Polyphaga</taxon>
        <taxon>Cucujiformia</taxon>
        <taxon>Curculionidae</taxon>
        <taxon>Scolytinae</taxon>
        <taxon>Dendroctonus</taxon>
    </lineage>
</organism>
<keyword evidence="10" id="KW-0496">Mitochondrion</keyword>
<evidence type="ECO:0000256" key="9">
    <source>
        <dbReference type="ARBA" id="ARBA00022989"/>
    </source>
</evidence>
<dbReference type="EMBL" id="KB740053">
    <property type="protein sequence ID" value="ENN81792.1"/>
    <property type="molecule type" value="Genomic_DNA"/>
</dbReference>
<dbReference type="PANTHER" id="PTHR24089">
    <property type="entry name" value="SOLUTE CARRIER FAMILY 25"/>
    <property type="match status" value="1"/>
</dbReference>
<feature type="domain" description="EF-hand" evidence="14">
    <location>
        <begin position="85"/>
        <end position="120"/>
    </location>
</feature>
<dbReference type="PROSITE" id="PS50920">
    <property type="entry name" value="SOLCAR"/>
    <property type="match status" value="3"/>
</dbReference>
<comment type="subcellular location">
    <subcellularLocation>
        <location evidence="1">Mitochondrion inner membrane</location>
        <topology evidence="1">Multi-pass membrane protein</topology>
    </subcellularLocation>
</comment>
<dbReference type="InterPro" id="IPR018108">
    <property type="entry name" value="MCP_transmembrane"/>
</dbReference>
<dbReference type="GO" id="GO:0005743">
    <property type="term" value="C:mitochondrial inner membrane"/>
    <property type="evidence" value="ECO:0007669"/>
    <property type="project" value="UniProtKB-SubCell"/>
</dbReference>
<evidence type="ECO:0000256" key="8">
    <source>
        <dbReference type="ARBA" id="ARBA00022837"/>
    </source>
</evidence>
<evidence type="ECO:0000256" key="1">
    <source>
        <dbReference type="ARBA" id="ARBA00004448"/>
    </source>
</evidence>
<evidence type="ECO:0000256" key="3">
    <source>
        <dbReference type="ARBA" id="ARBA00022448"/>
    </source>
</evidence>
<feature type="repeat" description="Solcar" evidence="12">
    <location>
        <begin position="379"/>
        <end position="469"/>
    </location>
</feature>
<evidence type="ECO:0000256" key="5">
    <source>
        <dbReference type="ARBA" id="ARBA00022723"/>
    </source>
</evidence>
<feature type="domain" description="EF-hand" evidence="14">
    <location>
        <begin position="21"/>
        <end position="56"/>
    </location>
</feature>
<dbReference type="EMBL" id="KB632093">
    <property type="protein sequence ID" value="ERL88684.1"/>
    <property type="molecule type" value="Genomic_DNA"/>
</dbReference>
<keyword evidence="6" id="KW-0677">Repeat</keyword>
<dbReference type="EnsemblMetazoa" id="XM_019917368.1">
    <property type="protein sequence ID" value="XP_019772927.1"/>
    <property type="gene ID" value="LOC109546412"/>
</dbReference>
<keyword evidence="18" id="KW-1185">Reference proteome</keyword>
<dbReference type="OMA" id="VISYAEW"/>
<evidence type="ECO:0000313" key="19">
    <source>
        <dbReference type="Proteomes" id="UP000030742"/>
    </source>
</evidence>
<dbReference type="SUPFAM" id="SSF47473">
    <property type="entry name" value="EF-hand"/>
    <property type="match status" value="1"/>
</dbReference>
<dbReference type="STRING" id="77166.N6USR4"/>
<evidence type="ECO:0000256" key="6">
    <source>
        <dbReference type="ARBA" id="ARBA00022737"/>
    </source>
</evidence>
<dbReference type="GO" id="GO:0005509">
    <property type="term" value="F:calcium ion binding"/>
    <property type="evidence" value="ECO:0007669"/>
    <property type="project" value="InterPro"/>
</dbReference>
<evidence type="ECO:0000313" key="15">
    <source>
        <dbReference type="EMBL" id="ENN81792.1"/>
    </source>
</evidence>
<name>N6USR4_DENPD</name>
<keyword evidence="3 13" id="KW-0813">Transport</keyword>
<dbReference type="Pfam" id="PF13202">
    <property type="entry name" value="EF-hand_5"/>
    <property type="match status" value="1"/>
</dbReference>
<keyword evidence="9" id="KW-1133">Transmembrane helix</keyword>
<reference evidence="18 19" key="1">
    <citation type="journal article" date="2013" name="Genome Biol.">
        <title>Draft genome of the mountain pine beetle, Dendroctonus ponderosae Hopkins, a major forest pest.</title>
        <authorList>
            <person name="Keeling C.I."/>
            <person name="Yuen M.M."/>
            <person name="Liao N.Y."/>
            <person name="Docking T.R."/>
            <person name="Chan S.K."/>
            <person name="Taylor G.A."/>
            <person name="Palmquist D.L."/>
            <person name="Jackman S.D."/>
            <person name="Nguyen A."/>
            <person name="Li M."/>
            <person name="Henderson H."/>
            <person name="Janes J.K."/>
            <person name="Zhao Y."/>
            <person name="Pandoh P."/>
            <person name="Moore R."/>
            <person name="Sperling F.A."/>
            <person name="Huber D.P."/>
            <person name="Birol I."/>
            <person name="Jones S.J."/>
            <person name="Bohlmann J."/>
        </authorList>
    </citation>
    <scope>NUCLEOTIDE SEQUENCE</scope>
</reference>
<accession>N6USR4</accession>
<dbReference type="Proteomes" id="UP000030742">
    <property type="component" value="Unassembled WGS sequence"/>
</dbReference>
<evidence type="ECO:0000256" key="10">
    <source>
        <dbReference type="ARBA" id="ARBA00023128"/>
    </source>
</evidence>
<keyword evidence="11 12" id="KW-0472">Membrane</keyword>
<dbReference type="InterPro" id="IPR002067">
    <property type="entry name" value="MCP"/>
</dbReference>
<dbReference type="InterPro" id="IPR002048">
    <property type="entry name" value="EF_hand_dom"/>
</dbReference>
<dbReference type="Pfam" id="PF13499">
    <property type="entry name" value="EF-hand_7"/>
    <property type="match status" value="1"/>
</dbReference>
<evidence type="ECO:0000256" key="13">
    <source>
        <dbReference type="RuleBase" id="RU000488"/>
    </source>
</evidence>
<dbReference type="Gene3D" id="1.50.40.10">
    <property type="entry name" value="Mitochondrial carrier domain"/>
    <property type="match status" value="1"/>
</dbReference>
<dbReference type="PRINTS" id="PR00926">
    <property type="entry name" value="MITOCARRIER"/>
</dbReference>
<dbReference type="InterPro" id="IPR011992">
    <property type="entry name" value="EF-hand-dom_pair"/>
</dbReference>
<feature type="non-terminal residue" evidence="15">
    <location>
        <position position="1"/>
    </location>
</feature>
<dbReference type="GO" id="GO:0055085">
    <property type="term" value="P:transmembrane transport"/>
    <property type="evidence" value="ECO:0007669"/>
    <property type="project" value="InterPro"/>
</dbReference>
<keyword evidence="8" id="KW-0106">Calcium</keyword>
<gene>
    <name evidence="17" type="primary">109546412</name>
    <name evidence="16" type="ORF">D910_06068</name>
    <name evidence="15" type="ORF">YQE_01800</name>
</gene>
<dbReference type="InterPro" id="IPR018247">
    <property type="entry name" value="EF_Hand_1_Ca_BS"/>
</dbReference>
<reference evidence="17" key="2">
    <citation type="submission" date="2024-08" db="UniProtKB">
        <authorList>
            <consortium name="EnsemblMetazoa"/>
        </authorList>
    </citation>
    <scope>IDENTIFICATION</scope>
</reference>
<dbReference type="InterPro" id="IPR023395">
    <property type="entry name" value="MCP_dom_sf"/>
</dbReference>
<keyword evidence="5" id="KW-0479">Metal-binding</keyword>
<dbReference type="Pfam" id="PF00153">
    <property type="entry name" value="Mito_carr"/>
    <property type="match status" value="3"/>
</dbReference>
<evidence type="ECO:0000256" key="4">
    <source>
        <dbReference type="ARBA" id="ARBA00022692"/>
    </source>
</evidence>
<evidence type="ECO:0000256" key="12">
    <source>
        <dbReference type="PROSITE-ProRule" id="PRU00282"/>
    </source>
</evidence>
<keyword evidence="7" id="KW-0999">Mitochondrion inner membrane</keyword>
<dbReference type="FunFam" id="1.10.238.10:FF:000028">
    <property type="entry name" value="Putative calcium-binding mitochondrial carrier protein scamc-2"/>
    <property type="match status" value="1"/>
</dbReference>
<feature type="repeat" description="Solcar" evidence="12">
    <location>
        <begin position="283"/>
        <end position="368"/>
    </location>
</feature>
<dbReference type="Gene3D" id="1.10.238.10">
    <property type="entry name" value="EF-hand"/>
    <property type="match status" value="2"/>
</dbReference>